<dbReference type="Proteomes" id="UP001283361">
    <property type="component" value="Unassembled WGS sequence"/>
</dbReference>
<evidence type="ECO:0000313" key="3">
    <source>
        <dbReference type="Proteomes" id="UP001283361"/>
    </source>
</evidence>
<dbReference type="EMBL" id="JAWDGP010004902">
    <property type="protein sequence ID" value="KAK3761401.1"/>
    <property type="molecule type" value="Genomic_DNA"/>
</dbReference>
<feature type="compositionally biased region" description="Basic and acidic residues" evidence="1">
    <location>
        <begin position="29"/>
        <end position="39"/>
    </location>
</feature>
<accession>A0AAE1D8N7</accession>
<gene>
    <name evidence="2" type="ORF">RRG08_024268</name>
</gene>
<comment type="caution">
    <text evidence="2">The sequence shown here is derived from an EMBL/GenBank/DDBJ whole genome shotgun (WGS) entry which is preliminary data.</text>
</comment>
<proteinExistence type="predicted"/>
<evidence type="ECO:0000313" key="2">
    <source>
        <dbReference type="EMBL" id="KAK3761401.1"/>
    </source>
</evidence>
<name>A0AAE1D8N7_9GAST</name>
<reference evidence="2" key="1">
    <citation type="journal article" date="2023" name="G3 (Bethesda)">
        <title>A reference genome for the long-term kleptoplast-retaining sea slug Elysia crispata morphotype clarki.</title>
        <authorList>
            <person name="Eastman K.E."/>
            <person name="Pendleton A.L."/>
            <person name="Shaikh M.A."/>
            <person name="Suttiyut T."/>
            <person name="Ogas R."/>
            <person name="Tomko P."/>
            <person name="Gavelis G."/>
            <person name="Widhalm J.R."/>
            <person name="Wisecaver J.H."/>
        </authorList>
    </citation>
    <scope>NUCLEOTIDE SEQUENCE</scope>
    <source>
        <strain evidence="2">ECLA1</strain>
    </source>
</reference>
<protein>
    <submittedName>
        <fullName evidence="2">Uncharacterized protein</fullName>
    </submittedName>
</protein>
<organism evidence="2 3">
    <name type="scientific">Elysia crispata</name>
    <name type="common">lettuce slug</name>
    <dbReference type="NCBI Taxonomy" id="231223"/>
    <lineage>
        <taxon>Eukaryota</taxon>
        <taxon>Metazoa</taxon>
        <taxon>Spiralia</taxon>
        <taxon>Lophotrochozoa</taxon>
        <taxon>Mollusca</taxon>
        <taxon>Gastropoda</taxon>
        <taxon>Heterobranchia</taxon>
        <taxon>Euthyneura</taxon>
        <taxon>Panpulmonata</taxon>
        <taxon>Sacoglossa</taxon>
        <taxon>Placobranchoidea</taxon>
        <taxon>Plakobranchidae</taxon>
        <taxon>Elysia</taxon>
    </lineage>
</organism>
<dbReference type="AlphaFoldDB" id="A0AAE1D8N7"/>
<keyword evidence="3" id="KW-1185">Reference proteome</keyword>
<feature type="region of interest" description="Disordered" evidence="1">
    <location>
        <begin position="1"/>
        <end position="43"/>
    </location>
</feature>
<evidence type="ECO:0000256" key="1">
    <source>
        <dbReference type="SAM" id="MobiDB-lite"/>
    </source>
</evidence>
<sequence length="115" mass="12832">MIKKRRENGESRKGKGVKRSGQASQISFDKCDREAHPADTHGPLGMAELGRVWKQTLLTLTLHNSTSSFAILAGVTDSPSSARGYAACLIHCHYTRFKKVQTIYGDHLLYRDKLD</sequence>